<evidence type="ECO:0008006" key="3">
    <source>
        <dbReference type="Google" id="ProtNLM"/>
    </source>
</evidence>
<dbReference type="SUPFAM" id="SSF56047">
    <property type="entry name" value="Ribosomal protein S8"/>
    <property type="match status" value="1"/>
</dbReference>
<dbReference type="Gene3D" id="3.30.1490.10">
    <property type="match status" value="1"/>
</dbReference>
<accession>A0A5M9JKK1</accession>
<dbReference type="Proteomes" id="UP000322873">
    <property type="component" value="Unassembled WGS sequence"/>
</dbReference>
<dbReference type="VEuPathDB" id="FungiDB:MFRU_005g01660"/>
<reference evidence="1 2" key="1">
    <citation type="submission" date="2019-06" db="EMBL/GenBank/DDBJ databases">
        <title>Genome Sequence of the Brown Rot Fungal Pathogen Monilinia fructicola.</title>
        <authorList>
            <person name="De Miccolis Angelini R.M."/>
            <person name="Landi L."/>
            <person name="Abate D."/>
            <person name="Pollastro S."/>
            <person name="Romanazzi G."/>
            <person name="Faretra F."/>
        </authorList>
    </citation>
    <scope>NUCLEOTIDE SEQUENCE [LARGE SCALE GENOMIC DNA]</scope>
    <source>
        <strain evidence="1 2">Mfrc123</strain>
    </source>
</reference>
<evidence type="ECO:0000313" key="1">
    <source>
        <dbReference type="EMBL" id="KAA8570004.1"/>
    </source>
</evidence>
<dbReference type="AlphaFoldDB" id="A0A5M9JKK1"/>
<gene>
    <name evidence="1" type="ORF">EYC84_002342</name>
</gene>
<dbReference type="GO" id="GO:0006412">
    <property type="term" value="P:translation"/>
    <property type="evidence" value="ECO:0007669"/>
    <property type="project" value="InterPro"/>
</dbReference>
<evidence type="ECO:0000313" key="2">
    <source>
        <dbReference type="Proteomes" id="UP000322873"/>
    </source>
</evidence>
<sequence length="255" mass="28820">MEPMRDWIEVMKCYCKSLEAILIKTAHHLLHISTSTLRHPWSISAIVPARACDSVLETSNPYYVSRNSCPRSFTSPKCLKSATWTYVCPLFEHDPHSYARLQSSGFLSSVTRGGLTPPPMDELSTYVPEPVTQRNISTRRLWLGLKYWNNEPVLSHMSIISKPTKRIWMDVEGLSNLVRGRDANFVRGLRKPGECIYISTSSGIMEARECVERRIGISIATSGDKSPNFDSKTPKANLSMELETYGSPAMLQYKK</sequence>
<protein>
    <recommendedName>
        <fullName evidence="3">Ribosomal protein S8</fullName>
    </recommendedName>
</protein>
<name>A0A5M9JKK1_MONFR</name>
<dbReference type="EMBL" id="VICG01000007">
    <property type="protein sequence ID" value="KAA8570004.1"/>
    <property type="molecule type" value="Genomic_DNA"/>
</dbReference>
<keyword evidence="2" id="KW-1185">Reference proteome</keyword>
<dbReference type="InterPro" id="IPR035987">
    <property type="entry name" value="Ribosomal_uS8_sf"/>
</dbReference>
<dbReference type="GO" id="GO:0003735">
    <property type="term" value="F:structural constituent of ribosome"/>
    <property type="evidence" value="ECO:0007669"/>
    <property type="project" value="InterPro"/>
</dbReference>
<proteinExistence type="predicted"/>
<comment type="caution">
    <text evidence="1">The sequence shown here is derived from an EMBL/GenBank/DDBJ whole genome shotgun (WGS) entry which is preliminary data.</text>
</comment>
<dbReference type="GO" id="GO:0005840">
    <property type="term" value="C:ribosome"/>
    <property type="evidence" value="ECO:0007669"/>
    <property type="project" value="InterPro"/>
</dbReference>
<organism evidence="1 2">
    <name type="scientific">Monilinia fructicola</name>
    <name type="common">Brown rot fungus</name>
    <name type="synonym">Ciboria fructicola</name>
    <dbReference type="NCBI Taxonomy" id="38448"/>
    <lineage>
        <taxon>Eukaryota</taxon>
        <taxon>Fungi</taxon>
        <taxon>Dikarya</taxon>
        <taxon>Ascomycota</taxon>
        <taxon>Pezizomycotina</taxon>
        <taxon>Leotiomycetes</taxon>
        <taxon>Helotiales</taxon>
        <taxon>Sclerotiniaceae</taxon>
        <taxon>Monilinia</taxon>
    </lineage>
</organism>